<accession>A0A8J3WR19</accession>
<keyword evidence="2" id="KW-1185">Reference proteome</keyword>
<sequence length="106" mass="11592">MTMVAASGGGSSSEWAKPGALFDREIEWGELTEFAGNPAPGAAFGDWREAVDALLRLGEDRDRPVTVVLDEFSYLMDAAPPLTSIVQNALSPRGHAKTRTRTRTWW</sequence>
<proteinExistence type="predicted"/>
<dbReference type="Proteomes" id="UP000634476">
    <property type="component" value="Unassembled WGS sequence"/>
</dbReference>
<evidence type="ECO:0000313" key="2">
    <source>
        <dbReference type="Proteomes" id="UP000634476"/>
    </source>
</evidence>
<dbReference type="EMBL" id="BOOK01000004">
    <property type="protein sequence ID" value="GIH98705.1"/>
    <property type="molecule type" value="Genomic_DNA"/>
</dbReference>
<comment type="caution">
    <text evidence="1">The sequence shown here is derived from an EMBL/GenBank/DDBJ whole genome shotgun (WGS) entry which is preliminary data.</text>
</comment>
<protein>
    <submittedName>
        <fullName evidence="1">Uncharacterized protein</fullName>
    </submittedName>
</protein>
<organism evidence="1 2">
    <name type="scientific">Planobispora takensis</name>
    <dbReference type="NCBI Taxonomy" id="1367882"/>
    <lineage>
        <taxon>Bacteria</taxon>
        <taxon>Bacillati</taxon>
        <taxon>Actinomycetota</taxon>
        <taxon>Actinomycetes</taxon>
        <taxon>Streptosporangiales</taxon>
        <taxon>Streptosporangiaceae</taxon>
        <taxon>Planobispora</taxon>
    </lineage>
</organism>
<name>A0A8J3WR19_9ACTN</name>
<dbReference type="AlphaFoldDB" id="A0A8J3WR19"/>
<evidence type="ECO:0000313" key="1">
    <source>
        <dbReference type="EMBL" id="GIH98705.1"/>
    </source>
</evidence>
<dbReference type="RefSeq" id="WP_203873183.1">
    <property type="nucleotide sequence ID" value="NZ_BOOK01000004.1"/>
</dbReference>
<reference evidence="1" key="1">
    <citation type="submission" date="2021-01" db="EMBL/GenBank/DDBJ databases">
        <title>Whole genome shotgun sequence of Planobispora takensis NBRC 109077.</title>
        <authorList>
            <person name="Komaki H."/>
            <person name="Tamura T."/>
        </authorList>
    </citation>
    <scope>NUCLEOTIDE SEQUENCE</scope>
    <source>
        <strain evidence="1">NBRC 109077</strain>
    </source>
</reference>
<gene>
    <name evidence="1" type="ORF">Pta02_07140</name>
</gene>